<protein>
    <recommendedName>
        <fullName evidence="8">Rhodopsin domain-containing protein</fullName>
    </recommendedName>
</protein>
<dbReference type="EMBL" id="MU001640">
    <property type="protein sequence ID" value="KAF2480162.1"/>
    <property type="molecule type" value="Genomic_DNA"/>
</dbReference>
<evidence type="ECO:0000256" key="3">
    <source>
        <dbReference type="ARBA" id="ARBA00022989"/>
    </source>
</evidence>
<feature type="compositionally biased region" description="Low complexity" evidence="6">
    <location>
        <begin position="466"/>
        <end position="480"/>
    </location>
</feature>
<feature type="compositionally biased region" description="Polar residues" evidence="6">
    <location>
        <begin position="538"/>
        <end position="552"/>
    </location>
</feature>
<dbReference type="AlphaFoldDB" id="A0A6A6PJI9"/>
<dbReference type="PANTHER" id="PTHR33048">
    <property type="entry name" value="PTH11-LIKE INTEGRAL MEMBRANE PROTEIN (AFU_ORTHOLOGUE AFUA_5G11245)"/>
    <property type="match status" value="1"/>
</dbReference>
<feature type="transmembrane region" description="Helical" evidence="7">
    <location>
        <begin position="62"/>
        <end position="87"/>
    </location>
</feature>
<sequence>MSSLNTLHPRGLFDQPPPPPQSRATRNPTLLFSWWCTIFSAVIIIIRLCGRKTRSNRLFREDWIMMASLVPLFIRMAFIHVVLLWGTNNVQTVGIHYTPEDIAHREIGARLVLAARIFYAAFIWTCKLTISEFLKRITIRIWRKSYEWMLRGIRVFLGITFCLVVIETLSECQPFDHYWQVIPDPGAKCRTGYANLITMGTCDMITDILLVAFPIPIIVRSGQTWRRKLQLSSLFSLSIILIAITAARVPLVIEHLGRQQYRTVWASCEIIAATGVANAVIIGSFLRDKGTKKNKYRSNSVSDSLERTSTRRPTLAQLHDTGSEENLFRFLGIRMPDHLQEEAEDGPRLAPPALPATSTPMRTLNRTQEARENNHSSDSDDSLNKSHAYQPVAAATPISPSTQTANFFDVGGLLEDNPRSNSRTRHIPSTLSAHNNNTTTQDFATPSPGQSRRGSHAFLQDVGGLTTPSTGSRSTNGSSNHHFSRPHRPSAPAGVLGPMLERRETQQSLQDAGGLLLSDDDLITQEAPSSSSSSNNNFHTSGGRDNNHTTSLIRALSDGPPADYRPPRHQAARPTRQRQSPTIADVGDLLSGSHEPDASAAALERRLAGAEGRRTEVPRIPPPPPSSAQPGSGEDGQAGWEGLSLGDAGGLLGR</sequence>
<feature type="compositionally biased region" description="Polar residues" evidence="6">
    <location>
        <begin position="427"/>
        <end position="452"/>
    </location>
</feature>
<reference evidence="9" key="1">
    <citation type="journal article" date="2020" name="Stud. Mycol.">
        <title>101 Dothideomycetes genomes: a test case for predicting lifestyles and emergence of pathogens.</title>
        <authorList>
            <person name="Haridas S."/>
            <person name="Albert R."/>
            <person name="Binder M."/>
            <person name="Bloem J."/>
            <person name="Labutti K."/>
            <person name="Salamov A."/>
            <person name="Andreopoulos B."/>
            <person name="Baker S."/>
            <person name="Barry K."/>
            <person name="Bills G."/>
            <person name="Bluhm B."/>
            <person name="Cannon C."/>
            <person name="Castanera R."/>
            <person name="Culley D."/>
            <person name="Daum C."/>
            <person name="Ezra D."/>
            <person name="Gonzalez J."/>
            <person name="Henrissat B."/>
            <person name="Kuo A."/>
            <person name="Liang C."/>
            <person name="Lipzen A."/>
            <person name="Lutzoni F."/>
            <person name="Magnuson J."/>
            <person name="Mondo S."/>
            <person name="Nolan M."/>
            <person name="Ohm R."/>
            <person name="Pangilinan J."/>
            <person name="Park H.-J."/>
            <person name="Ramirez L."/>
            <person name="Alfaro M."/>
            <person name="Sun H."/>
            <person name="Tritt A."/>
            <person name="Yoshinaga Y."/>
            <person name="Zwiers L.-H."/>
            <person name="Turgeon B."/>
            <person name="Goodwin S."/>
            <person name="Spatafora J."/>
            <person name="Crous P."/>
            <person name="Grigoriev I."/>
        </authorList>
    </citation>
    <scope>NUCLEOTIDE SEQUENCE</scope>
    <source>
        <strain evidence="9">CBS 113389</strain>
    </source>
</reference>
<evidence type="ECO:0000259" key="8">
    <source>
        <dbReference type="Pfam" id="PF20684"/>
    </source>
</evidence>
<evidence type="ECO:0000256" key="1">
    <source>
        <dbReference type="ARBA" id="ARBA00004141"/>
    </source>
</evidence>
<dbReference type="GeneID" id="54472949"/>
<feature type="transmembrane region" description="Helical" evidence="7">
    <location>
        <begin position="148"/>
        <end position="166"/>
    </location>
</feature>
<gene>
    <name evidence="9" type="ORF">BDY17DRAFT_271174</name>
</gene>
<feature type="region of interest" description="Disordered" evidence="6">
    <location>
        <begin position="292"/>
        <end position="313"/>
    </location>
</feature>
<feature type="region of interest" description="Disordered" evidence="6">
    <location>
        <begin position="525"/>
        <end position="654"/>
    </location>
</feature>
<keyword evidence="3 7" id="KW-1133">Transmembrane helix</keyword>
<proteinExistence type="inferred from homology"/>
<feature type="transmembrane region" description="Helical" evidence="7">
    <location>
        <begin position="32"/>
        <end position="50"/>
    </location>
</feature>
<dbReference type="InterPro" id="IPR049326">
    <property type="entry name" value="Rhodopsin_dom_fungi"/>
</dbReference>
<evidence type="ECO:0000256" key="5">
    <source>
        <dbReference type="ARBA" id="ARBA00038359"/>
    </source>
</evidence>
<feature type="transmembrane region" description="Helical" evidence="7">
    <location>
        <begin position="193"/>
        <end position="219"/>
    </location>
</feature>
<feature type="transmembrane region" description="Helical" evidence="7">
    <location>
        <begin position="231"/>
        <end position="251"/>
    </location>
</feature>
<dbReference type="Proteomes" id="UP000799767">
    <property type="component" value="Unassembled WGS sequence"/>
</dbReference>
<evidence type="ECO:0000313" key="9">
    <source>
        <dbReference type="EMBL" id="KAF2480162.1"/>
    </source>
</evidence>
<name>A0A6A6PJI9_9PEZI</name>
<feature type="domain" description="Rhodopsin" evidence="8">
    <location>
        <begin position="46"/>
        <end position="275"/>
    </location>
</feature>
<dbReference type="PANTHER" id="PTHR33048:SF19">
    <property type="entry name" value="MEMBRANE PROTEIN PTH11-LIKE, PUTATIVE (AFU_ORTHOLOGUE AFUA_1G14080)-RELATED"/>
    <property type="match status" value="1"/>
</dbReference>
<comment type="similarity">
    <text evidence="5">Belongs to the SAT4 family.</text>
</comment>
<organism evidence="9 10">
    <name type="scientific">Neohortaea acidophila</name>
    <dbReference type="NCBI Taxonomy" id="245834"/>
    <lineage>
        <taxon>Eukaryota</taxon>
        <taxon>Fungi</taxon>
        <taxon>Dikarya</taxon>
        <taxon>Ascomycota</taxon>
        <taxon>Pezizomycotina</taxon>
        <taxon>Dothideomycetes</taxon>
        <taxon>Dothideomycetidae</taxon>
        <taxon>Mycosphaerellales</taxon>
        <taxon>Teratosphaeriaceae</taxon>
        <taxon>Neohortaea</taxon>
    </lineage>
</organism>
<keyword evidence="4 7" id="KW-0472">Membrane</keyword>
<evidence type="ECO:0000313" key="10">
    <source>
        <dbReference type="Proteomes" id="UP000799767"/>
    </source>
</evidence>
<evidence type="ECO:0000256" key="7">
    <source>
        <dbReference type="SAM" id="Phobius"/>
    </source>
</evidence>
<keyword evidence="2 7" id="KW-0812">Transmembrane</keyword>
<dbReference type="Pfam" id="PF20684">
    <property type="entry name" value="Fung_rhodopsin"/>
    <property type="match status" value="1"/>
</dbReference>
<feature type="region of interest" description="Disordered" evidence="6">
    <location>
        <begin position="1"/>
        <end position="23"/>
    </location>
</feature>
<feature type="transmembrane region" description="Helical" evidence="7">
    <location>
        <begin position="263"/>
        <end position="286"/>
    </location>
</feature>
<accession>A0A6A6PJI9</accession>
<dbReference type="OrthoDB" id="5398233at2759"/>
<feature type="region of interest" description="Disordered" evidence="6">
    <location>
        <begin position="340"/>
        <end position="360"/>
    </location>
</feature>
<dbReference type="GO" id="GO:0016020">
    <property type="term" value="C:membrane"/>
    <property type="evidence" value="ECO:0007669"/>
    <property type="project" value="UniProtKB-SubCell"/>
</dbReference>
<dbReference type="RefSeq" id="XP_033586732.1">
    <property type="nucleotide sequence ID" value="XM_033731947.1"/>
</dbReference>
<keyword evidence="10" id="KW-1185">Reference proteome</keyword>
<feature type="region of interest" description="Disordered" evidence="6">
    <location>
        <begin position="411"/>
        <end position="495"/>
    </location>
</feature>
<comment type="subcellular location">
    <subcellularLocation>
        <location evidence="1">Membrane</location>
        <topology evidence="1">Multi-pass membrane protein</topology>
    </subcellularLocation>
</comment>
<evidence type="ECO:0000256" key="4">
    <source>
        <dbReference type="ARBA" id="ARBA00023136"/>
    </source>
</evidence>
<feature type="compositionally biased region" description="Basic and acidic residues" evidence="6">
    <location>
        <begin position="603"/>
        <end position="617"/>
    </location>
</feature>
<feature type="transmembrane region" description="Helical" evidence="7">
    <location>
        <begin position="107"/>
        <end position="127"/>
    </location>
</feature>
<evidence type="ECO:0000256" key="2">
    <source>
        <dbReference type="ARBA" id="ARBA00022692"/>
    </source>
</evidence>
<evidence type="ECO:0000256" key="6">
    <source>
        <dbReference type="SAM" id="MobiDB-lite"/>
    </source>
</evidence>
<dbReference type="InterPro" id="IPR052337">
    <property type="entry name" value="SAT4-like"/>
</dbReference>